<dbReference type="SUPFAM" id="SSF53738">
    <property type="entry name" value="Phosphoglucomutase, first 3 domains"/>
    <property type="match status" value="3"/>
</dbReference>
<gene>
    <name evidence="12" type="ORF">TcarDRAFT_2629</name>
</gene>
<dbReference type="AlphaFoldDB" id="A1HM93"/>
<dbReference type="InterPro" id="IPR005844">
    <property type="entry name" value="A-D-PHexomutase_a/b/a-I"/>
</dbReference>
<evidence type="ECO:0000256" key="3">
    <source>
        <dbReference type="ARBA" id="ARBA00022553"/>
    </source>
</evidence>
<protein>
    <submittedName>
        <fullName evidence="12">Phosphomannomutase</fullName>
        <ecNumber evidence="12">5.4.2.8</ecNumber>
    </submittedName>
</protein>
<dbReference type="GO" id="GO:0005975">
    <property type="term" value="P:carbohydrate metabolic process"/>
    <property type="evidence" value="ECO:0007669"/>
    <property type="project" value="InterPro"/>
</dbReference>
<dbReference type="Gene3D" id="3.40.120.10">
    <property type="entry name" value="Alpha-D-Glucose-1,6-Bisphosphate, subunit A, domain 3"/>
    <property type="match status" value="3"/>
</dbReference>
<dbReference type="InterPro" id="IPR016055">
    <property type="entry name" value="A-D-PHexomutase_a/b/a-I/II/III"/>
</dbReference>
<evidence type="ECO:0000256" key="6">
    <source>
        <dbReference type="ARBA" id="ARBA00023235"/>
    </source>
</evidence>
<dbReference type="SUPFAM" id="SSF55957">
    <property type="entry name" value="Phosphoglucomutase, C-terminal domain"/>
    <property type="match status" value="1"/>
</dbReference>
<reference evidence="12 13" key="1">
    <citation type="submission" date="2007-01" db="EMBL/GenBank/DDBJ databases">
        <title>Annotation of the draft genome assembly of Thermosinus carboxydivorans Nor1.</title>
        <authorList>
            <consortium name="US DOE Joint Genome Institute (JGI-ORNL)"/>
            <person name="Larimer F."/>
            <person name="Land M."/>
            <person name="Hauser L."/>
        </authorList>
    </citation>
    <scope>NUCLEOTIDE SEQUENCE [LARGE SCALE GENOMIC DNA]</scope>
    <source>
        <strain evidence="12 13">Nor1</strain>
    </source>
</reference>
<dbReference type="OrthoDB" id="9806956at2"/>
<organism evidence="12 13">
    <name type="scientific">Thermosinus carboxydivorans Nor1</name>
    <dbReference type="NCBI Taxonomy" id="401526"/>
    <lineage>
        <taxon>Bacteria</taxon>
        <taxon>Bacillati</taxon>
        <taxon>Bacillota</taxon>
        <taxon>Negativicutes</taxon>
        <taxon>Selenomonadales</taxon>
        <taxon>Sporomusaceae</taxon>
        <taxon>Thermosinus</taxon>
    </lineage>
</organism>
<evidence type="ECO:0000256" key="5">
    <source>
        <dbReference type="ARBA" id="ARBA00022842"/>
    </source>
</evidence>
<evidence type="ECO:0000259" key="10">
    <source>
        <dbReference type="Pfam" id="PF02879"/>
    </source>
</evidence>
<evidence type="ECO:0000256" key="7">
    <source>
        <dbReference type="RuleBase" id="RU004326"/>
    </source>
</evidence>
<dbReference type="Pfam" id="PF02879">
    <property type="entry name" value="PGM_PMM_II"/>
    <property type="match status" value="1"/>
</dbReference>
<dbReference type="GO" id="GO:0004615">
    <property type="term" value="F:phosphomannomutase activity"/>
    <property type="evidence" value="ECO:0007669"/>
    <property type="project" value="UniProtKB-EC"/>
</dbReference>
<evidence type="ECO:0000259" key="8">
    <source>
        <dbReference type="Pfam" id="PF00408"/>
    </source>
</evidence>
<feature type="domain" description="Alpha-D-phosphohexomutase alpha/beta/alpha" evidence="11">
    <location>
        <begin position="258"/>
        <end position="368"/>
    </location>
</feature>
<dbReference type="Gene3D" id="3.30.310.50">
    <property type="entry name" value="Alpha-D-phosphohexomutase, C-terminal domain"/>
    <property type="match status" value="1"/>
</dbReference>
<dbReference type="eggNOG" id="COG1109">
    <property type="taxonomic scope" value="Bacteria"/>
</dbReference>
<keyword evidence="3" id="KW-0597">Phosphoprotein</keyword>
<evidence type="ECO:0000256" key="2">
    <source>
        <dbReference type="ARBA" id="ARBA00010231"/>
    </source>
</evidence>
<dbReference type="Pfam" id="PF02880">
    <property type="entry name" value="PGM_PMM_III"/>
    <property type="match status" value="1"/>
</dbReference>
<keyword evidence="4 7" id="KW-0479">Metal-binding</keyword>
<dbReference type="InterPro" id="IPR005845">
    <property type="entry name" value="A-D-PHexomutase_a/b/a-II"/>
</dbReference>
<evidence type="ECO:0000256" key="4">
    <source>
        <dbReference type="ARBA" id="ARBA00022723"/>
    </source>
</evidence>
<feature type="domain" description="Alpha-D-phosphohexomutase alpha/beta/alpha" evidence="9">
    <location>
        <begin position="7"/>
        <end position="129"/>
    </location>
</feature>
<proteinExistence type="inferred from homology"/>
<sequence>MEITTAAFKAYDIRGRVPAELNEELAYRIGRAFVEQFGARQVVVGRDVRLSGPMLRDALVRGLTDGGCSVVDIGVCGTEMVYFATAHLKVDGGIMITASHNPQDYNGMKLVREGARPISGDSGLKELAARVGAGQFAPPADVRGTVTAHDILPAYVEHLLTYIDRSALKPLKVVVNAGNGCAGPIIDALEKHLPFEFIKVNHEPDGTFPNGIPNPLLVENRAATADVVRRTGADVGIAWDGDFDRCFLFDEKGEFIEGYYLVGFLAQAMLKRYPGAKIIHDPRLTWNTIELVRAAGGIPVMTKTGHAFMKERLRAEDAVYGGEMSAHHYFKDFAYCDSGMIPWLLVLEIMCRDGRPLSELMAERMACYPVSGEINREVADGAAVVRALEAKYAPGALVVDHTDGLSVEYANWRFNVRMSNTEPLLRLNVETRCDRELLAEKTEELLAFIDGIKF</sequence>
<accession>A1HM93</accession>
<dbReference type="EC" id="5.4.2.8" evidence="12"/>
<keyword evidence="13" id="KW-1185">Reference proteome</keyword>
<evidence type="ECO:0000313" key="13">
    <source>
        <dbReference type="Proteomes" id="UP000005139"/>
    </source>
</evidence>
<dbReference type="GO" id="GO:0000287">
    <property type="term" value="F:magnesium ion binding"/>
    <property type="evidence" value="ECO:0007669"/>
    <property type="project" value="InterPro"/>
</dbReference>
<dbReference type="EMBL" id="AAWL01000001">
    <property type="protein sequence ID" value="EAX48940.1"/>
    <property type="molecule type" value="Genomic_DNA"/>
</dbReference>
<evidence type="ECO:0000313" key="12">
    <source>
        <dbReference type="EMBL" id="EAX48940.1"/>
    </source>
</evidence>
<dbReference type="CDD" id="cd03089">
    <property type="entry name" value="PMM_PGM"/>
    <property type="match status" value="1"/>
</dbReference>
<evidence type="ECO:0000259" key="11">
    <source>
        <dbReference type="Pfam" id="PF02880"/>
    </source>
</evidence>
<dbReference type="PANTHER" id="PTHR43771:SF1">
    <property type="entry name" value="PHOSPHOMANNOMUTASE"/>
    <property type="match status" value="1"/>
</dbReference>
<feature type="domain" description="Alpha-D-phosphohexomutase C-terminal" evidence="8">
    <location>
        <begin position="373"/>
        <end position="444"/>
    </location>
</feature>
<comment type="caution">
    <text evidence="12">The sequence shown here is derived from an EMBL/GenBank/DDBJ whole genome shotgun (WGS) entry which is preliminary data.</text>
</comment>
<dbReference type="InterPro" id="IPR016066">
    <property type="entry name" value="A-D-PHexomutase_CS"/>
</dbReference>
<dbReference type="PRINTS" id="PR00509">
    <property type="entry name" value="PGMPMM"/>
</dbReference>
<dbReference type="Proteomes" id="UP000005139">
    <property type="component" value="Unassembled WGS sequence"/>
</dbReference>
<reference evidence="12 13" key="2">
    <citation type="submission" date="2007-01" db="EMBL/GenBank/DDBJ databases">
        <title>Sequencing of the draft genome and assembly of Thermosinus carboxydivorans Nor1.</title>
        <authorList>
            <consortium name="US DOE Joint Genome Institute (JGI-PGF)"/>
            <person name="Copeland A."/>
            <person name="Lucas S."/>
            <person name="Lapidus A."/>
            <person name="Barry K."/>
            <person name="Glavina del Rio T."/>
            <person name="Dalin E."/>
            <person name="Tice H."/>
            <person name="Bruce D."/>
            <person name="Pitluck S."/>
            <person name="Richardson P."/>
        </authorList>
    </citation>
    <scope>NUCLEOTIDE SEQUENCE [LARGE SCALE GENOMIC DNA]</scope>
    <source>
        <strain evidence="12 13">Nor1</strain>
    </source>
</reference>
<dbReference type="InterPro" id="IPR005841">
    <property type="entry name" value="Alpha-D-phosphohexomutase_SF"/>
</dbReference>
<comment type="similarity">
    <text evidence="2 7">Belongs to the phosphohexose mutase family.</text>
</comment>
<dbReference type="PROSITE" id="PS00710">
    <property type="entry name" value="PGM_PMM"/>
    <property type="match status" value="1"/>
</dbReference>
<dbReference type="InterPro" id="IPR036900">
    <property type="entry name" value="A-D-PHexomutase_C_sf"/>
</dbReference>
<evidence type="ECO:0000259" key="9">
    <source>
        <dbReference type="Pfam" id="PF02878"/>
    </source>
</evidence>
<evidence type="ECO:0000256" key="1">
    <source>
        <dbReference type="ARBA" id="ARBA00001946"/>
    </source>
</evidence>
<comment type="cofactor">
    <cofactor evidence="1">
        <name>Mg(2+)</name>
        <dbReference type="ChEBI" id="CHEBI:18420"/>
    </cofactor>
</comment>
<keyword evidence="5 7" id="KW-0460">Magnesium</keyword>
<dbReference type="Pfam" id="PF02878">
    <property type="entry name" value="PGM_PMM_I"/>
    <property type="match status" value="1"/>
</dbReference>
<dbReference type="InterPro" id="IPR005843">
    <property type="entry name" value="A-D-PHexomutase_C"/>
</dbReference>
<dbReference type="RefSeq" id="WP_007288147.1">
    <property type="nucleotide sequence ID" value="NZ_AAWL01000001.1"/>
</dbReference>
<dbReference type="Pfam" id="PF00408">
    <property type="entry name" value="PGM_PMM_IV"/>
    <property type="match status" value="1"/>
</dbReference>
<feature type="domain" description="Alpha-D-phosphohexomutase alpha/beta/alpha" evidence="10">
    <location>
        <begin position="154"/>
        <end position="253"/>
    </location>
</feature>
<dbReference type="InterPro" id="IPR005846">
    <property type="entry name" value="A-D-PHexomutase_a/b/a-III"/>
</dbReference>
<keyword evidence="6 12" id="KW-0413">Isomerase</keyword>
<dbReference type="PANTHER" id="PTHR43771">
    <property type="entry name" value="PHOSPHOMANNOMUTASE"/>
    <property type="match status" value="1"/>
</dbReference>
<name>A1HM93_9FIRM</name>